<dbReference type="AlphaFoldDB" id="A0A6I4MEI3"/>
<comment type="caution">
    <text evidence="1">The sequence shown here is derived from an EMBL/GenBank/DDBJ whole genome shotgun (WGS) entry which is preliminary data.</text>
</comment>
<evidence type="ECO:0000313" key="1">
    <source>
        <dbReference type="EMBL" id="MWA02171.1"/>
    </source>
</evidence>
<evidence type="ECO:0000313" key="2">
    <source>
        <dbReference type="Proteomes" id="UP000462055"/>
    </source>
</evidence>
<gene>
    <name evidence="1" type="ORF">F8568_017675</name>
</gene>
<dbReference type="Proteomes" id="UP000462055">
    <property type="component" value="Unassembled WGS sequence"/>
</dbReference>
<sequence>MDEIVPESQYWRGKRENPERIAYLGSIIERAAYRRREAQRRRTTP</sequence>
<reference evidence="1" key="1">
    <citation type="submission" date="2019-12" db="EMBL/GenBank/DDBJ databases">
        <title>Actinomadura physcomitrii sp. nov., a novel actinomycete isolated from moss [Physcomitrium sphaericum (Ludw) Fuernr].</title>
        <authorList>
            <person name="Zhuang X."/>
        </authorList>
    </citation>
    <scope>NUCLEOTIDE SEQUENCE [LARGE SCALE GENOMIC DNA]</scope>
    <source>
        <strain evidence="1">LD22</strain>
    </source>
</reference>
<proteinExistence type="predicted"/>
<dbReference type="EMBL" id="WBMS02000012">
    <property type="protein sequence ID" value="MWA02171.1"/>
    <property type="molecule type" value="Genomic_DNA"/>
</dbReference>
<name>A0A6I4MEI3_9ACTN</name>
<organism evidence="1 2">
    <name type="scientific">Actinomadura physcomitrii</name>
    <dbReference type="NCBI Taxonomy" id="2650748"/>
    <lineage>
        <taxon>Bacteria</taxon>
        <taxon>Bacillati</taxon>
        <taxon>Actinomycetota</taxon>
        <taxon>Actinomycetes</taxon>
        <taxon>Streptosporangiales</taxon>
        <taxon>Thermomonosporaceae</taxon>
        <taxon>Actinomadura</taxon>
    </lineage>
</organism>
<protein>
    <submittedName>
        <fullName evidence="1">Uncharacterized protein</fullName>
    </submittedName>
</protein>
<dbReference type="RefSeq" id="WP_160573654.1">
    <property type="nucleotide sequence ID" value="NZ_WBMS02000012.1"/>
</dbReference>
<keyword evidence="2" id="KW-1185">Reference proteome</keyword>
<accession>A0A6I4MEI3</accession>